<evidence type="ECO:0000256" key="2">
    <source>
        <dbReference type="ARBA" id="ARBA00022723"/>
    </source>
</evidence>
<accession>A0A6G0WBG2</accession>
<feature type="domain" description="HAT C-terminal dimerisation" evidence="6">
    <location>
        <begin position="178"/>
        <end position="253"/>
    </location>
</feature>
<name>A0A6G0WBG2_9STRA</name>
<dbReference type="AlphaFoldDB" id="A0A6G0WBG2"/>
<evidence type="ECO:0000256" key="4">
    <source>
        <dbReference type="ARBA" id="ARBA00022833"/>
    </source>
</evidence>
<comment type="subcellular location">
    <subcellularLocation>
        <location evidence="1">Nucleus</location>
    </subcellularLocation>
</comment>
<dbReference type="PANTHER" id="PTHR46481">
    <property type="entry name" value="ZINC FINGER BED DOMAIN-CONTAINING PROTEIN 4"/>
    <property type="match status" value="1"/>
</dbReference>
<reference evidence="7 8" key="1">
    <citation type="submission" date="2019-07" db="EMBL/GenBank/DDBJ databases">
        <title>Genomics analysis of Aphanomyces spp. identifies a new class of oomycete effector associated with host adaptation.</title>
        <authorList>
            <person name="Gaulin E."/>
        </authorList>
    </citation>
    <scope>NUCLEOTIDE SEQUENCE [LARGE SCALE GENOMIC DNA]</scope>
    <source>
        <strain evidence="7 8">ATCC 201684</strain>
    </source>
</reference>
<keyword evidence="4" id="KW-0862">Zinc</keyword>
<dbReference type="InterPro" id="IPR052035">
    <property type="entry name" value="ZnF_BED_domain_contain"/>
</dbReference>
<sequence length="298" mass="33117">MLRECLKLKQVILAVLSAEVKTIEVDWESVEDVQDFLNVPAKVSTQIGASQTCSLTLALAANKLLIDHCNDNVEHTNPVIAAASSSMLQNLIAHARDLTCVIASVAKFLDLRVSRDTTSDDYAGDKAVVEVFLNSLASNEANAEQALVPNEGDDDDIDLFGTKHVATKAQSELQMFALNPQLSRDVNILEWWKAHRFRLEYPKLYRLAMDYLGCPATSVPSERANSAAKRLFEGRARLGDHMFKAEIFVESWLRFAEKAKIDLPTDNLVALNDLAIREDLTEMAKDDAVVQHFLDLDS</sequence>
<evidence type="ECO:0000256" key="1">
    <source>
        <dbReference type="ARBA" id="ARBA00004123"/>
    </source>
</evidence>
<evidence type="ECO:0000256" key="3">
    <source>
        <dbReference type="ARBA" id="ARBA00022771"/>
    </source>
</evidence>
<dbReference type="GO" id="GO:0005634">
    <property type="term" value="C:nucleus"/>
    <property type="evidence" value="ECO:0007669"/>
    <property type="project" value="UniProtKB-SubCell"/>
</dbReference>
<keyword evidence="8" id="KW-1185">Reference proteome</keyword>
<dbReference type="InterPro" id="IPR008906">
    <property type="entry name" value="HATC_C_dom"/>
</dbReference>
<evidence type="ECO:0000259" key="6">
    <source>
        <dbReference type="Pfam" id="PF05699"/>
    </source>
</evidence>
<dbReference type="VEuPathDB" id="FungiDB:AeMF1_018120"/>
<keyword evidence="5" id="KW-0539">Nucleus</keyword>
<evidence type="ECO:0000256" key="5">
    <source>
        <dbReference type="ARBA" id="ARBA00023242"/>
    </source>
</evidence>
<organism evidence="7 8">
    <name type="scientific">Aphanomyces euteiches</name>
    <dbReference type="NCBI Taxonomy" id="100861"/>
    <lineage>
        <taxon>Eukaryota</taxon>
        <taxon>Sar</taxon>
        <taxon>Stramenopiles</taxon>
        <taxon>Oomycota</taxon>
        <taxon>Saprolegniomycetes</taxon>
        <taxon>Saprolegniales</taxon>
        <taxon>Verrucalvaceae</taxon>
        <taxon>Aphanomyces</taxon>
    </lineage>
</organism>
<comment type="caution">
    <text evidence="7">The sequence shown here is derived from an EMBL/GenBank/DDBJ whole genome shotgun (WGS) entry which is preliminary data.</text>
</comment>
<protein>
    <recommendedName>
        <fullName evidence="6">HAT C-terminal dimerisation domain-containing protein</fullName>
    </recommendedName>
</protein>
<keyword evidence="2" id="KW-0479">Metal-binding</keyword>
<dbReference type="GO" id="GO:0046983">
    <property type="term" value="F:protein dimerization activity"/>
    <property type="evidence" value="ECO:0007669"/>
    <property type="project" value="InterPro"/>
</dbReference>
<dbReference type="PANTHER" id="PTHR46481:SF10">
    <property type="entry name" value="ZINC FINGER BED DOMAIN-CONTAINING PROTEIN 39"/>
    <property type="match status" value="1"/>
</dbReference>
<dbReference type="Proteomes" id="UP000481153">
    <property type="component" value="Unassembled WGS sequence"/>
</dbReference>
<keyword evidence="3" id="KW-0863">Zinc-finger</keyword>
<dbReference type="InterPro" id="IPR012337">
    <property type="entry name" value="RNaseH-like_sf"/>
</dbReference>
<dbReference type="SUPFAM" id="SSF53098">
    <property type="entry name" value="Ribonuclease H-like"/>
    <property type="match status" value="1"/>
</dbReference>
<dbReference type="EMBL" id="VJMJ01000275">
    <property type="protein sequence ID" value="KAF0724250.1"/>
    <property type="molecule type" value="Genomic_DNA"/>
</dbReference>
<proteinExistence type="predicted"/>
<gene>
    <name evidence="7" type="ORF">Ae201684_017030</name>
</gene>
<dbReference type="Pfam" id="PF05699">
    <property type="entry name" value="Dimer_Tnp_hAT"/>
    <property type="match status" value="1"/>
</dbReference>
<evidence type="ECO:0000313" key="7">
    <source>
        <dbReference type="EMBL" id="KAF0724250.1"/>
    </source>
</evidence>
<dbReference type="GO" id="GO:0008270">
    <property type="term" value="F:zinc ion binding"/>
    <property type="evidence" value="ECO:0007669"/>
    <property type="project" value="UniProtKB-KW"/>
</dbReference>
<evidence type="ECO:0000313" key="8">
    <source>
        <dbReference type="Proteomes" id="UP000481153"/>
    </source>
</evidence>